<evidence type="ECO:0000313" key="2">
    <source>
        <dbReference type="Proteomes" id="UP001150603"/>
    </source>
</evidence>
<organism evidence="1 2">
    <name type="scientific">Linderina macrospora</name>
    <dbReference type="NCBI Taxonomy" id="4868"/>
    <lineage>
        <taxon>Eukaryota</taxon>
        <taxon>Fungi</taxon>
        <taxon>Fungi incertae sedis</taxon>
        <taxon>Zoopagomycota</taxon>
        <taxon>Kickxellomycotina</taxon>
        <taxon>Kickxellomycetes</taxon>
        <taxon>Kickxellales</taxon>
        <taxon>Kickxellaceae</taxon>
        <taxon>Linderina</taxon>
    </lineage>
</organism>
<accession>A0ACC1IZW6</accession>
<reference evidence="1" key="1">
    <citation type="submission" date="2022-07" db="EMBL/GenBank/DDBJ databases">
        <title>Phylogenomic reconstructions and comparative analyses of Kickxellomycotina fungi.</title>
        <authorList>
            <person name="Reynolds N.K."/>
            <person name="Stajich J.E."/>
            <person name="Barry K."/>
            <person name="Grigoriev I.V."/>
            <person name="Crous P."/>
            <person name="Smith M.E."/>
        </authorList>
    </citation>
    <scope>NUCLEOTIDE SEQUENCE</scope>
    <source>
        <strain evidence="1">NRRL 5244</strain>
    </source>
</reference>
<protein>
    <submittedName>
        <fullName evidence="1">Uncharacterized protein</fullName>
    </submittedName>
</protein>
<evidence type="ECO:0000313" key="1">
    <source>
        <dbReference type="EMBL" id="KAJ1932320.1"/>
    </source>
</evidence>
<gene>
    <name evidence="1" type="ORF">FBU59_006411</name>
</gene>
<keyword evidence="2" id="KW-1185">Reference proteome</keyword>
<proteinExistence type="predicted"/>
<comment type="caution">
    <text evidence="1">The sequence shown here is derived from an EMBL/GenBank/DDBJ whole genome shotgun (WGS) entry which is preliminary data.</text>
</comment>
<feature type="non-terminal residue" evidence="1">
    <location>
        <position position="1"/>
    </location>
</feature>
<dbReference type="Proteomes" id="UP001150603">
    <property type="component" value="Unassembled WGS sequence"/>
</dbReference>
<name>A0ACC1IZW6_9FUNG</name>
<dbReference type="EMBL" id="JANBPW010005582">
    <property type="protein sequence ID" value="KAJ1932320.1"/>
    <property type="molecule type" value="Genomic_DNA"/>
</dbReference>
<sequence>LLVRSPSVNTPDNFKISIGTDMHIGEVKQEIERQHPSSPRAHDMRVIWKGRILNDDYPVMKIYEHGNEQVEEAPEPQTVHFVLNTPISVPKQPTVSAAKQAETQRKAAPLAADSGKEGVSAGNTAIVPLGNQFQYVLVNGVPYLMELSPLGHTMPTMSPEALDSEDDEDDDTPIGDILARSTTMLSQYQRMQRLLTETHELMDRMDARQNGGGNNQGARVADQHHQHGVPLDMFRSINFSAIWNAAWLLLRMALLVAVFAHDASWERLILLGAMVLGFVILQSRGVREGFARLNNVNGEQEEGG</sequence>
<feature type="non-terminal residue" evidence="1">
    <location>
        <position position="304"/>
    </location>
</feature>